<name>A0A183DB34_9BILA</name>
<protein>
    <submittedName>
        <fullName evidence="2">PI3K/PI4K domain-containing protein</fullName>
    </submittedName>
</protein>
<evidence type="ECO:0000313" key="2">
    <source>
        <dbReference type="WBParaSite" id="GPUH_0000593301-mRNA-1"/>
    </source>
</evidence>
<dbReference type="AlphaFoldDB" id="A0A183DB34"/>
<dbReference type="WBParaSite" id="GPUH_0000593301-mRNA-1">
    <property type="protein sequence ID" value="GPUH_0000593301-mRNA-1"/>
    <property type="gene ID" value="GPUH_0000593301"/>
</dbReference>
<sequence>LITPHSSSDWKRLSDMASSAGTSPSPSPAISMMFDFDYAASGPRKLSVQMAASSDPFLHDCRKLMVETGLANTDEFRCRAYSTLELLGLRTSNSQVKSVNSGRNFLVPLRQRTVDASGGVMKASGTKVLCTDSAHRGRRQGKELDG</sequence>
<reference evidence="2" key="1">
    <citation type="submission" date="2016-06" db="UniProtKB">
        <authorList>
            <consortium name="WormBaseParasite"/>
        </authorList>
    </citation>
    <scope>IDENTIFICATION</scope>
</reference>
<evidence type="ECO:0000256" key="1">
    <source>
        <dbReference type="SAM" id="MobiDB-lite"/>
    </source>
</evidence>
<feature type="region of interest" description="Disordered" evidence="1">
    <location>
        <begin position="1"/>
        <end position="25"/>
    </location>
</feature>
<proteinExistence type="predicted"/>
<accession>A0A183DB34</accession>
<organism evidence="2">
    <name type="scientific">Gongylonema pulchrum</name>
    <dbReference type="NCBI Taxonomy" id="637853"/>
    <lineage>
        <taxon>Eukaryota</taxon>
        <taxon>Metazoa</taxon>
        <taxon>Ecdysozoa</taxon>
        <taxon>Nematoda</taxon>
        <taxon>Chromadorea</taxon>
        <taxon>Rhabditida</taxon>
        <taxon>Spirurina</taxon>
        <taxon>Spiruromorpha</taxon>
        <taxon>Spiruroidea</taxon>
        <taxon>Gongylonematidae</taxon>
        <taxon>Gongylonema</taxon>
    </lineage>
</organism>